<accession>A0A6G1LDP0</accession>
<gene>
    <name evidence="1" type="ORF">EJ03DRAFT_350038</name>
</gene>
<proteinExistence type="predicted"/>
<evidence type="ECO:0000313" key="1">
    <source>
        <dbReference type="EMBL" id="KAF2770740.1"/>
    </source>
</evidence>
<organism evidence="1 2">
    <name type="scientific">Teratosphaeria nubilosa</name>
    <dbReference type="NCBI Taxonomy" id="161662"/>
    <lineage>
        <taxon>Eukaryota</taxon>
        <taxon>Fungi</taxon>
        <taxon>Dikarya</taxon>
        <taxon>Ascomycota</taxon>
        <taxon>Pezizomycotina</taxon>
        <taxon>Dothideomycetes</taxon>
        <taxon>Dothideomycetidae</taxon>
        <taxon>Mycosphaerellales</taxon>
        <taxon>Teratosphaeriaceae</taxon>
        <taxon>Teratosphaeria</taxon>
    </lineage>
</organism>
<reference evidence="1" key="1">
    <citation type="journal article" date="2020" name="Stud. Mycol.">
        <title>101 Dothideomycetes genomes: a test case for predicting lifestyles and emergence of pathogens.</title>
        <authorList>
            <person name="Haridas S."/>
            <person name="Albert R."/>
            <person name="Binder M."/>
            <person name="Bloem J."/>
            <person name="Labutti K."/>
            <person name="Salamov A."/>
            <person name="Andreopoulos B."/>
            <person name="Baker S."/>
            <person name="Barry K."/>
            <person name="Bills G."/>
            <person name="Bluhm B."/>
            <person name="Cannon C."/>
            <person name="Castanera R."/>
            <person name="Culley D."/>
            <person name="Daum C."/>
            <person name="Ezra D."/>
            <person name="Gonzalez J."/>
            <person name="Henrissat B."/>
            <person name="Kuo A."/>
            <person name="Liang C."/>
            <person name="Lipzen A."/>
            <person name="Lutzoni F."/>
            <person name="Magnuson J."/>
            <person name="Mondo S."/>
            <person name="Nolan M."/>
            <person name="Ohm R."/>
            <person name="Pangilinan J."/>
            <person name="Park H.-J."/>
            <person name="Ramirez L."/>
            <person name="Alfaro M."/>
            <person name="Sun H."/>
            <person name="Tritt A."/>
            <person name="Yoshinaga Y."/>
            <person name="Zwiers L.-H."/>
            <person name="Turgeon B."/>
            <person name="Goodwin S."/>
            <person name="Spatafora J."/>
            <person name="Crous P."/>
            <person name="Grigoriev I."/>
        </authorList>
    </citation>
    <scope>NUCLEOTIDE SEQUENCE</scope>
    <source>
        <strain evidence="1">CBS 116005</strain>
    </source>
</reference>
<dbReference type="OrthoDB" id="1731983at2759"/>
<dbReference type="AlphaFoldDB" id="A0A6G1LDP0"/>
<dbReference type="SUPFAM" id="SSF48576">
    <property type="entry name" value="Terpenoid synthases"/>
    <property type="match status" value="1"/>
</dbReference>
<dbReference type="EMBL" id="ML995823">
    <property type="protein sequence ID" value="KAF2770740.1"/>
    <property type="molecule type" value="Genomic_DNA"/>
</dbReference>
<sequence length="223" mass="24197">MHDPALARLALAESITVLQRTDATYDWREAFHAPAAFGNREEEAVPGFAKLFVDQVRGVLEKDVYARLVESIIDVWQAMSVETTFAEAVVVDEATFLATRARTVGLRPFFVLVEAAAGVELTGLEEEEVKTRVALAVALQNDVLGLRRDLEMREGRNYVAVCSRVAGRGLAWGLEKAAVVHNEAEAEAVGAWRRAGEGGKGVVGEMVGFVGRHWGFVAGGMGR</sequence>
<dbReference type="Pfam" id="PF19086">
    <property type="entry name" value="Terpene_syn_C_2"/>
    <property type="match status" value="1"/>
</dbReference>
<evidence type="ECO:0000313" key="2">
    <source>
        <dbReference type="Proteomes" id="UP000799436"/>
    </source>
</evidence>
<keyword evidence="2" id="KW-1185">Reference proteome</keyword>
<name>A0A6G1LDP0_9PEZI</name>
<protein>
    <recommendedName>
        <fullName evidence="3">Terpenoid synthase</fullName>
    </recommendedName>
</protein>
<evidence type="ECO:0008006" key="3">
    <source>
        <dbReference type="Google" id="ProtNLM"/>
    </source>
</evidence>
<dbReference type="Proteomes" id="UP000799436">
    <property type="component" value="Unassembled WGS sequence"/>
</dbReference>
<dbReference type="Gene3D" id="1.10.600.10">
    <property type="entry name" value="Farnesyl Diphosphate Synthase"/>
    <property type="match status" value="1"/>
</dbReference>
<dbReference type="InterPro" id="IPR008949">
    <property type="entry name" value="Isoprenoid_synthase_dom_sf"/>
</dbReference>